<evidence type="ECO:0000256" key="4">
    <source>
        <dbReference type="ARBA" id="ARBA00007389"/>
    </source>
</evidence>
<evidence type="ECO:0000256" key="7">
    <source>
        <dbReference type="ARBA" id="ARBA00023211"/>
    </source>
</evidence>
<dbReference type="NCBIfam" id="TIGR00695">
    <property type="entry name" value="uxuA"/>
    <property type="match status" value="1"/>
</dbReference>
<dbReference type="Gene3D" id="3.20.20.150">
    <property type="entry name" value="Divalent-metal-dependent TIM barrel enzymes"/>
    <property type="match status" value="1"/>
</dbReference>
<sequence length="361" mass="41559">MEMTLRWYGSQYDTVTLKQIRQIPGVTGVISMLYEKLPGEVWEYEEILRLKQEIEAAGLRLSGIESVNVHDAIKVGGPDRDLYIDRYIDSLRNLGRADIHLVCYNFMPVFDWTRTELARVRPDGSTVLAYTQQAIDAVTPETMFESISGDMNGSVMPGWEPERMARIKELFELYRDTDNEALFRNLKYFLERIMPVCDEYDIRMAIHPDDPAWSVFGLPRIITNLENIQRVMKMVDNPHNGVTFCSGSYGTNLKNDLPLMIRSLKGRIHFAHVRNLKFNSQTDFEEASHLSSDGNFDMYEIMKALYETGFDGPIRPDHGRMIWDEVAMPGYGLYDRALGAAYLNGLWEAIEKGSAERRELR</sequence>
<dbReference type="UniPathway" id="UPA00246"/>
<evidence type="ECO:0000256" key="3">
    <source>
        <dbReference type="ARBA" id="ARBA00004892"/>
    </source>
</evidence>
<dbReference type="KEGG" id="whj:H9Q79_17640"/>
<proteinExistence type="inferred from homology"/>
<evidence type="ECO:0000256" key="5">
    <source>
        <dbReference type="ARBA" id="ARBA00012927"/>
    </source>
</evidence>
<keyword evidence="8 9" id="KW-0456">Lyase</keyword>
<dbReference type="PIRSF" id="PIRSF016049">
    <property type="entry name" value="Man_dehyd"/>
    <property type="match status" value="1"/>
</dbReference>
<evidence type="ECO:0000256" key="9">
    <source>
        <dbReference type="HAMAP-Rule" id="MF_00106"/>
    </source>
</evidence>
<keyword evidence="7 9" id="KW-0464">Manganese</keyword>
<dbReference type="HAMAP" id="MF_00106">
    <property type="entry name" value="UxuA"/>
    <property type="match status" value="1"/>
</dbReference>
<dbReference type="GO" id="GO:0030145">
    <property type="term" value="F:manganese ion binding"/>
    <property type="evidence" value="ECO:0007669"/>
    <property type="project" value="TreeGrafter"/>
</dbReference>
<dbReference type="EMBL" id="CP060635">
    <property type="protein sequence ID" value="QNM08645.1"/>
    <property type="molecule type" value="Genomic_DNA"/>
</dbReference>
<dbReference type="NCBIfam" id="NF003027">
    <property type="entry name" value="PRK03906.1"/>
    <property type="match status" value="1"/>
</dbReference>
<dbReference type="GO" id="GO:0042840">
    <property type="term" value="P:D-glucuronate catabolic process"/>
    <property type="evidence" value="ECO:0007669"/>
    <property type="project" value="TreeGrafter"/>
</dbReference>
<evidence type="ECO:0000313" key="11">
    <source>
        <dbReference type="Proteomes" id="UP000515860"/>
    </source>
</evidence>
<dbReference type="GO" id="GO:0008927">
    <property type="term" value="F:mannonate dehydratase activity"/>
    <property type="evidence" value="ECO:0007669"/>
    <property type="project" value="UniProtKB-UniRule"/>
</dbReference>
<reference evidence="10 11" key="1">
    <citation type="submission" date="2020-08" db="EMBL/GenBank/DDBJ databases">
        <authorList>
            <person name="Liu C."/>
            <person name="Sun Q."/>
        </authorList>
    </citation>
    <scope>NUCLEOTIDE SEQUENCE [LARGE SCALE GENOMIC DNA]</scope>
    <source>
        <strain evidence="10 11">NSJ-29</strain>
    </source>
</reference>
<keyword evidence="11" id="KW-1185">Reference proteome</keyword>
<evidence type="ECO:0000313" key="10">
    <source>
        <dbReference type="EMBL" id="QNM08645.1"/>
    </source>
</evidence>
<gene>
    <name evidence="9 10" type="primary">uxuA</name>
    <name evidence="10" type="ORF">H9Q79_17640</name>
</gene>
<dbReference type="RefSeq" id="WP_249328858.1">
    <property type="nucleotide sequence ID" value="NZ_CP060635.1"/>
</dbReference>
<evidence type="ECO:0000256" key="1">
    <source>
        <dbReference type="ARBA" id="ARBA00001794"/>
    </source>
</evidence>
<comment type="similarity">
    <text evidence="4 9">Belongs to the mannonate dehydratase family.</text>
</comment>
<dbReference type="Pfam" id="PF03786">
    <property type="entry name" value="UxuA"/>
    <property type="match status" value="1"/>
</dbReference>
<comment type="catalytic activity">
    <reaction evidence="1 9">
        <text>D-mannonate = 2-dehydro-3-deoxy-D-gluconate + H2O</text>
        <dbReference type="Rhea" id="RHEA:20097"/>
        <dbReference type="ChEBI" id="CHEBI:15377"/>
        <dbReference type="ChEBI" id="CHEBI:17767"/>
        <dbReference type="ChEBI" id="CHEBI:57990"/>
        <dbReference type="EC" id="4.2.1.8"/>
    </reaction>
</comment>
<dbReference type="InterPro" id="IPR004628">
    <property type="entry name" value="Man_deHydtase"/>
</dbReference>
<accession>A0A7G9GCW3</accession>
<organism evidence="10 11">
    <name type="scientific">Wansuia hejianensis</name>
    <dbReference type="NCBI Taxonomy" id="2763667"/>
    <lineage>
        <taxon>Bacteria</taxon>
        <taxon>Bacillati</taxon>
        <taxon>Bacillota</taxon>
        <taxon>Clostridia</taxon>
        <taxon>Lachnospirales</taxon>
        <taxon>Lachnospiraceae</taxon>
        <taxon>Wansuia</taxon>
    </lineage>
</organism>
<evidence type="ECO:0000256" key="2">
    <source>
        <dbReference type="ARBA" id="ARBA00002713"/>
    </source>
</evidence>
<dbReference type="AlphaFoldDB" id="A0A7G9GCW3"/>
<comment type="cofactor">
    <cofactor evidence="9">
        <name>Fe(2+)</name>
        <dbReference type="ChEBI" id="CHEBI:29033"/>
    </cofactor>
    <cofactor evidence="9">
        <name>Mn(2+)</name>
        <dbReference type="ChEBI" id="CHEBI:29035"/>
    </cofactor>
</comment>
<dbReference type="EC" id="4.2.1.8" evidence="5 9"/>
<dbReference type="GO" id="GO:0008198">
    <property type="term" value="F:ferrous iron binding"/>
    <property type="evidence" value="ECO:0007669"/>
    <property type="project" value="TreeGrafter"/>
</dbReference>
<dbReference type="PANTHER" id="PTHR30387:SF2">
    <property type="entry name" value="MANNONATE DEHYDRATASE"/>
    <property type="match status" value="1"/>
</dbReference>
<keyword evidence="6 9" id="KW-0408">Iron</keyword>
<evidence type="ECO:0000256" key="8">
    <source>
        <dbReference type="ARBA" id="ARBA00023239"/>
    </source>
</evidence>
<dbReference type="Proteomes" id="UP000515860">
    <property type="component" value="Chromosome"/>
</dbReference>
<dbReference type="InterPro" id="IPR036237">
    <property type="entry name" value="Xyl_isomerase-like_sf"/>
</dbReference>
<comment type="pathway">
    <text evidence="3 9">Carbohydrate metabolism; pentose and glucuronate interconversion.</text>
</comment>
<dbReference type="PANTHER" id="PTHR30387">
    <property type="entry name" value="MANNONATE DEHYDRATASE"/>
    <property type="match status" value="1"/>
</dbReference>
<dbReference type="SUPFAM" id="SSF51658">
    <property type="entry name" value="Xylose isomerase-like"/>
    <property type="match status" value="1"/>
</dbReference>
<evidence type="ECO:0000256" key="6">
    <source>
        <dbReference type="ARBA" id="ARBA00023004"/>
    </source>
</evidence>
<protein>
    <recommendedName>
        <fullName evidence="5 9">Mannonate dehydratase</fullName>
        <ecNumber evidence="5 9">4.2.1.8</ecNumber>
    </recommendedName>
    <alternativeName>
        <fullName evidence="9">D-mannonate hydro-lyase</fullName>
    </alternativeName>
</protein>
<name>A0A7G9GCW3_9FIRM</name>
<comment type="function">
    <text evidence="2 9">Catalyzes the dehydration of D-mannonate.</text>
</comment>